<dbReference type="RefSeq" id="WP_106204182.1">
    <property type="nucleotide sequence ID" value="NZ_PVTD01000002.1"/>
</dbReference>
<evidence type="ECO:0000313" key="2">
    <source>
        <dbReference type="Proteomes" id="UP000239480"/>
    </source>
</evidence>
<keyword evidence="2" id="KW-1185">Reference proteome</keyword>
<dbReference type="Proteomes" id="UP000239480">
    <property type="component" value="Unassembled WGS sequence"/>
</dbReference>
<evidence type="ECO:0000313" key="1">
    <source>
        <dbReference type="EMBL" id="PRY25268.1"/>
    </source>
</evidence>
<dbReference type="AlphaFoldDB" id="A0A2T0RVU3"/>
<reference evidence="1 2" key="1">
    <citation type="submission" date="2018-03" db="EMBL/GenBank/DDBJ databases">
        <title>Genomic Encyclopedia of Archaeal and Bacterial Type Strains, Phase II (KMG-II): from individual species to whole genera.</title>
        <authorList>
            <person name="Goeker M."/>
        </authorList>
    </citation>
    <scope>NUCLEOTIDE SEQUENCE [LARGE SCALE GENOMIC DNA]</scope>
    <source>
        <strain evidence="1 2">DSM 29328</strain>
    </source>
</reference>
<accession>A0A2T0RVU3</accession>
<protein>
    <submittedName>
        <fullName evidence="1">Uncharacterized protein</fullName>
    </submittedName>
</protein>
<comment type="caution">
    <text evidence="1">The sequence shown here is derived from an EMBL/GenBank/DDBJ whole genome shotgun (WGS) entry which is preliminary data.</text>
</comment>
<sequence>MRNICLALLATVILTGCTTFPELDAAVSEAGQAAPQPTLVDNRPLLAQAEALTIDDTTREGLQGRATALQASAAGQPAYVISPEERAELEATHLRLRNTVSSVAPDT</sequence>
<dbReference type="PROSITE" id="PS51257">
    <property type="entry name" value="PROKAR_LIPOPROTEIN"/>
    <property type="match status" value="1"/>
</dbReference>
<organism evidence="1 2">
    <name type="scientific">Aliiruegeria haliotis</name>
    <dbReference type="NCBI Taxonomy" id="1280846"/>
    <lineage>
        <taxon>Bacteria</taxon>
        <taxon>Pseudomonadati</taxon>
        <taxon>Pseudomonadota</taxon>
        <taxon>Alphaproteobacteria</taxon>
        <taxon>Rhodobacterales</taxon>
        <taxon>Roseobacteraceae</taxon>
        <taxon>Aliiruegeria</taxon>
    </lineage>
</organism>
<proteinExistence type="predicted"/>
<dbReference type="EMBL" id="PVTD01000002">
    <property type="protein sequence ID" value="PRY25268.1"/>
    <property type="molecule type" value="Genomic_DNA"/>
</dbReference>
<name>A0A2T0RVU3_9RHOB</name>
<gene>
    <name evidence="1" type="ORF">CLV78_102445</name>
</gene>
<dbReference type="OrthoDB" id="7873404at2"/>